<dbReference type="Gene3D" id="2.30.40.10">
    <property type="entry name" value="Urease, subunit C, domain 1"/>
    <property type="match status" value="1"/>
</dbReference>
<protein>
    <submittedName>
        <fullName evidence="3">Unannotated protein</fullName>
    </submittedName>
</protein>
<dbReference type="EMBL" id="CAEZTM010000056">
    <property type="protein sequence ID" value="CAB4577138.1"/>
    <property type="molecule type" value="Genomic_DNA"/>
</dbReference>
<evidence type="ECO:0000313" key="3">
    <source>
        <dbReference type="EMBL" id="CAB4637353.1"/>
    </source>
</evidence>
<dbReference type="PANTHER" id="PTHR22642:SF2">
    <property type="entry name" value="PROTEIN LONG AFTER FAR-RED 3"/>
    <property type="match status" value="1"/>
</dbReference>
<gene>
    <name evidence="2" type="ORF">UFOPK1684_01121</name>
    <name evidence="3" type="ORF">UFOPK2158_00278</name>
</gene>
<dbReference type="InterPro" id="IPR032466">
    <property type="entry name" value="Metal_Hydrolase"/>
</dbReference>
<dbReference type="InterPro" id="IPR013108">
    <property type="entry name" value="Amidohydro_3"/>
</dbReference>
<dbReference type="GO" id="GO:0016810">
    <property type="term" value="F:hydrolase activity, acting on carbon-nitrogen (but not peptide) bonds"/>
    <property type="evidence" value="ECO:0007669"/>
    <property type="project" value="InterPro"/>
</dbReference>
<reference evidence="3" key="1">
    <citation type="submission" date="2020-05" db="EMBL/GenBank/DDBJ databases">
        <authorList>
            <person name="Chiriac C."/>
            <person name="Salcher M."/>
            <person name="Ghai R."/>
            <person name="Kavagutti S V."/>
        </authorList>
    </citation>
    <scope>NUCLEOTIDE SEQUENCE</scope>
</reference>
<evidence type="ECO:0000259" key="1">
    <source>
        <dbReference type="Pfam" id="PF07969"/>
    </source>
</evidence>
<dbReference type="SUPFAM" id="SSF51338">
    <property type="entry name" value="Composite domain of metallo-dependent hydrolases"/>
    <property type="match status" value="1"/>
</dbReference>
<accession>A0A6J6JMW0</accession>
<dbReference type="Gene3D" id="3.20.20.140">
    <property type="entry name" value="Metal-dependent hydrolases"/>
    <property type="match status" value="1"/>
</dbReference>
<dbReference type="Gene3D" id="3.10.310.70">
    <property type="match status" value="1"/>
</dbReference>
<organism evidence="3">
    <name type="scientific">freshwater metagenome</name>
    <dbReference type="NCBI Taxonomy" id="449393"/>
    <lineage>
        <taxon>unclassified sequences</taxon>
        <taxon>metagenomes</taxon>
        <taxon>ecological metagenomes</taxon>
    </lineage>
</organism>
<dbReference type="SUPFAM" id="SSF51556">
    <property type="entry name" value="Metallo-dependent hydrolases"/>
    <property type="match status" value="1"/>
</dbReference>
<proteinExistence type="predicted"/>
<feature type="domain" description="Amidohydrolase 3" evidence="1">
    <location>
        <begin position="41"/>
        <end position="494"/>
    </location>
</feature>
<sequence length="499" mass="53263">MIITHAKIFGGSSRSLMDITLEGDAILAVGPAGSLDATGHEVIDADSRIVMPGLWDEHVHFGLWAQRRRWIDLSPATSAAEAAAIMGQAVRESSDTKGDAVLIGAGYRDGLWTDQKSTALLDSVTGDVAVLLLSVDVHSCWVNTATLKAFAVRGHDVDGSLSEQECFDLTVAVGSVDDATLDAWTLEAAHAAAARGVVGIVDLDMAYNAVVWGRRASRVKGRYPLRVEAGVYPQHLERAIADGLHTGFELAPGISMGPFKIITDGSLNTRTAHCVEPYLGVEGDVRGGMNFDVAEIERLLVRAHQSGFSLAVHAIGDEANRLILDVMEANGLGGRIEHAQLVRDADFGRFAKLGVIASVQPEHAVDDRDVTDVYWADRADRAFALRRLVDSGAQLILGSDAPVAPLDPWISIAAAITRTRDGREPWHPEQALTLDEAIRFSTRTTVAAGQPADLVIVDADPQWLVDACGPNAAAASDVVRQMPVWMTISQGDVTHGATS</sequence>
<dbReference type="AlphaFoldDB" id="A0A6J6JMW0"/>
<dbReference type="InterPro" id="IPR011059">
    <property type="entry name" value="Metal-dep_hydrolase_composite"/>
</dbReference>
<name>A0A6J6JMW0_9ZZZZ</name>
<dbReference type="Pfam" id="PF07969">
    <property type="entry name" value="Amidohydro_3"/>
    <property type="match status" value="1"/>
</dbReference>
<dbReference type="EMBL" id="CAEZVY010000018">
    <property type="protein sequence ID" value="CAB4637353.1"/>
    <property type="molecule type" value="Genomic_DNA"/>
</dbReference>
<evidence type="ECO:0000313" key="2">
    <source>
        <dbReference type="EMBL" id="CAB4577138.1"/>
    </source>
</evidence>
<dbReference type="PANTHER" id="PTHR22642">
    <property type="entry name" value="IMIDAZOLONEPROPIONASE"/>
    <property type="match status" value="1"/>
</dbReference>